<dbReference type="PANTHER" id="PTHR23153">
    <property type="entry name" value="UBX-RELATED"/>
    <property type="match status" value="1"/>
</dbReference>
<dbReference type="Pfam" id="PF09409">
    <property type="entry name" value="PUB"/>
    <property type="match status" value="1"/>
</dbReference>
<dbReference type="Gene3D" id="3.10.20.90">
    <property type="entry name" value="Phosphatidylinositol 3-kinase Catalytic Subunit, Chain A, domain 1"/>
    <property type="match status" value="1"/>
</dbReference>
<dbReference type="SUPFAM" id="SSF54236">
    <property type="entry name" value="Ubiquitin-like"/>
    <property type="match status" value="1"/>
</dbReference>
<feature type="domain" description="UBX" evidence="2">
    <location>
        <begin position="347"/>
        <end position="417"/>
    </location>
</feature>
<protein>
    <recommendedName>
        <fullName evidence="2">UBX domain-containing protein</fullName>
    </recommendedName>
</protein>
<dbReference type="Pfam" id="PF00789">
    <property type="entry name" value="UBX"/>
    <property type="match status" value="1"/>
</dbReference>
<dbReference type="SMART" id="SM00166">
    <property type="entry name" value="UBX"/>
    <property type="match status" value="1"/>
</dbReference>
<feature type="compositionally biased region" description="Low complexity" evidence="1">
    <location>
        <begin position="33"/>
        <end position="52"/>
    </location>
</feature>
<evidence type="ECO:0000259" key="2">
    <source>
        <dbReference type="PROSITE" id="PS50033"/>
    </source>
</evidence>
<proteinExistence type="predicted"/>
<evidence type="ECO:0000256" key="1">
    <source>
        <dbReference type="SAM" id="MobiDB-lite"/>
    </source>
</evidence>
<dbReference type="InterPro" id="IPR018997">
    <property type="entry name" value="PUB_domain"/>
</dbReference>
<dbReference type="CDD" id="cd16119">
    <property type="entry name" value="UBX_UBXN6"/>
    <property type="match status" value="1"/>
</dbReference>
<dbReference type="EMBL" id="GEDC01022643">
    <property type="protein sequence ID" value="JAS14655.1"/>
    <property type="molecule type" value="Transcribed_RNA"/>
</dbReference>
<reference evidence="3" key="1">
    <citation type="submission" date="2015-12" db="EMBL/GenBank/DDBJ databases">
        <title>De novo transcriptome assembly of four potential Pierce s Disease insect vectors from Arizona vineyards.</title>
        <authorList>
            <person name="Tassone E.E."/>
        </authorList>
    </citation>
    <scope>NUCLEOTIDE SEQUENCE</scope>
</reference>
<dbReference type="PROSITE" id="PS50033">
    <property type="entry name" value="UBX"/>
    <property type="match status" value="1"/>
</dbReference>
<dbReference type="InterPro" id="IPR036339">
    <property type="entry name" value="PUB-like_dom_sf"/>
</dbReference>
<dbReference type="SMART" id="SM00580">
    <property type="entry name" value="PUG"/>
    <property type="match status" value="1"/>
</dbReference>
<accession>A0A1B6CMP2</accession>
<dbReference type="PANTHER" id="PTHR23153:SF38">
    <property type="entry name" value="UBX DOMAIN-CONTAINING PROTEIN 6"/>
    <property type="match status" value="1"/>
</dbReference>
<evidence type="ECO:0000313" key="3">
    <source>
        <dbReference type="EMBL" id="JAS14655.1"/>
    </source>
</evidence>
<gene>
    <name evidence="3" type="ORF">g.19894</name>
</gene>
<sequence length="442" mass="50058">MADKIKKFFEKKKAEAKFKKAGPGHRLNESRSESLSQKSSSSGSVSNVPRAPLSAEAKQAAAAALARLEGGKTNAPAFNTSLAAIQAKVKRELEAEKKLAAAASEMKTESESESSFKEFEASPILAVKGVYFKCPLIGPEILSKEEWRVKIKDFLYEQLGEERGLTACLIIHSCNKNKDKVEQCVETLCKYLENIVHNPDEDKYQRIRMSNRIFQEKVVGIEGALEFLSAAGFKQQMLPFQDSEDSFLVFDKNEVEDMETLNLLIDALRSAEPIGLELDRNRQVLLPSQAQQKTTLPQDFFSMSAEEIKREQLFKVERVENMQVLRTKAMREKEEMREMRKYKFALIRIRFPDGILLQGTFGVYEKLSEVFDFVRENITASDAEFVLSTGTGHKFVNEDSNKSLIELHLVPASILIFFWVEDPSSPDETILKPEVMIELQSF</sequence>
<dbReference type="GO" id="GO:0005737">
    <property type="term" value="C:cytoplasm"/>
    <property type="evidence" value="ECO:0007669"/>
    <property type="project" value="TreeGrafter"/>
</dbReference>
<organism evidence="3">
    <name type="scientific">Clastoptera arizonana</name>
    <name type="common">Arizona spittle bug</name>
    <dbReference type="NCBI Taxonomy" id="38151"/>
    <lineage>
        <taxon>Eukaryota</taxon>
        <taxon>Metazoa</taxon>
        <taxon>Ecdysozoa</taxon>
        <taxon>Arthropoda</taxon>
        <taxon>Hexapoda</taxon>
        <taxon>Insecta</taxon>
        <taxon>Pterygota</taxon>
        <taxon>Neoptera</taxon>
        <taxon>Paraneoptera</taxon>
        <taxon>Hemiptera</taxon>
        <taxon>Auchenorrhyncha</taxon>
        <taxon>Cercopoidea</taxon>
        <taxon>Clastopteridae</taxon>
        <taxon>Clastoptera</taxon>
    </lineage>
</organism>
<dbReference type="Gene3D" id="1.20.58.2190">
    <property type="match status" value="1"/>
</dbReference>
<dbReference type="SUPFAM" id="SSF143503">
    <property type="entry name" value="PUG domain-like"/>
    <property type="match status" value="1"/>
</dbReference>
<dbReference type="InterPro" id="IPR001012">
    <property type="entry name" value="UBX_dom"/>
</dbReference>
<dbReference type="AlphaFoldDB" id="A0A1B6CMP2"/>
<dbReference type="CDD" id="cd10460">
    <property type="entry name" value="PUB_UBXD1"/>
    <property type="match status" value="1"/>
</dbReference>
<name>A0A1B6CMP2_9HEMI</name>
<dbReference type="InterPro" id="IPR029071">
    <property type="entry name" value="Ubiquitin-like_domsf"/>
</dbReference>
<dbReference type="InterPro" id="IPR042774">
    <property type="entry name" value="UBXN6_PUB"/>
</dbReference>
<feature type="region of interest" description="Disordered" evidence="1">
    <location>
        <begin position="16"/>
        <end position="52"/>
    </location>
</feature>